<dbReference type="SMART" id="SM00419">
    <property type="entry name" value="HTH_CRP"/>
    <property type="match status" value="1"/>
</dbReference>
<dbReference type="AlphaFoldDB" id="A0A2W4ZIF4"/>
<dbReference type="EMBL" id="QFNF01000006">
    <property type="protein sequence ID" value="PZO79789.1"/>
    <property type="molecule type" value="Genomic_DNA"/>
</dbReference>
<dbReference type="PANTHER" id="PTHR24567:SF75">
    <property type="entry name" value="FUMARATE AND NITRATE REDUCTION REGULATORY PROTEIN"/>
    <property type="match status" value="1"/>
</dbReference>
<protein>
    <submittedName>
        <fullName evidence="6">Crp/Fnr family transcriptional regulator</fullName>
    </submittedName>
</protein>
<dbReference type="InterPro" id="IPR036390">
    <property type="entry name" value="WH_DNA-bd_sf"/>
</dbReference>
<keyword evidence="2" id="KW-0238">DNA-binding</keyword>
<reference evidence="6 7" key="1">
    <citation type="submission" date="2017-08" db="EMBL/GenBank/DDBJ databases">
        <title>Infants hospitalized years apart are colonized by the same room-sourced microbial strains.</title>
        <authorList>
            <person name="Brooks B."/>
            <person name="Olm M.R."/>
            <person name="Firek B.A."/>
            <person name="Baker R."/>
            <person name="Thomas B.C."/>
            <person name="Morowitz M.J."/>
            <person name="Banfield J.F."/>
        </authorList>
    </citation>
    <scope>NUCLEOTIDE SEQUENCE [LARGE SCALE GENOMIC DNA]</scope>
    <source>
        <strain evidence="6">S2_018_000_R3_110</strain>
    </source>
</reference>
<keyword evidence="3" id="KW-0804">Transcription</keyword>
<dbReference type="InterPro" id="IPR018490">
    <property type="entry name" value="cNMP-bd_dom_sf"/>
</dbReference>
<dbReference type="InterPro" id="IPR036388">
    <property type="entry name" value="WH-like_DNA-bd_sf"/>
</dbReference>
<keyword evidence="1" id="KW-0805">Transcription regulation</keyword>
<dbReference type="PROSITE" id="PS50042">
    <property type="entry name" value="CNMP_BINDING_3"/>
    <property type="match status" value="1"/>
</dbReference>
<feature type="domain" description="HTH crp-type" evidence="5">
    <location>
        <begin position="150"/>
        <end position="222"/>
    </location>
</feature>
<dbReference type="InterPro" id="IPR012318">
    <property type="entry name" value="HTH_CRP"/>
</dbReference>
<dbReference type="CDD" id="cd00038">
    <property type="entry name" value="CAP_ED"/>
    <property type="match status" value="1"/>
</dbReference>
<comment type="caution">
    <text evidence="6">The sequence shown here is derived from an EMBL/GenBank/DDBJ whole genome shotgun (WGS) entry which is preliminary data.</text>
</comment>
<feature type="domain" description="Cyclic nucleotide-binding" evidence="4">
    <location>
        <begin position="19"/>
        <end position="92"/>
    </location>
</feature>
<gene>
    <name evidence="6" type="ORF">DI632_03960</name>
</gene>
<accession>A0A2W4ZIF4</accession>
<dbReference type="SMART" id="SM00100">
    <property type="entry name" value="cNMP"/>
    <property type="match status" value="1"/>
</dbReference>
<dbReference type="PROSITE" id="PS00042">
    <property type="entry name" value="HTH_CRP_1"/>
    <property type="match status" value="1"/>
</dbReference>
<dbReference type="GO" id="GO:0005829">
    <property type="term" value="C:cytosol"/>
    <property type="evidence" value="ECO:0007669"/>
    <property type="project" value="TreeGrafter"/>
</dbReference>
<dbReference type="CDD" id="cd00092">
    <property type="entry name" value="HTH_CRP"/>
    <property type="match status" value="1"/>
</dbReference>
<dbReference type="SUPFAM" id="SSF51206">
    <property type="entry name" value="cAMP-binding domain-like"/>
    <property type="match status" value="1"/>
</dbReference>
<evidence type="ECO:0000259" key="5">
    <source>
        <dbReference type="PROSITE" id="PS51063"/>
    </source>
</evidence>
<dbReference type="Gene3D" id="2.60.120.10">
    <property type="entry name" value="Jelly Rolls"/>
    <property type="match status" value="1"/>
</dbReference>
<dbReference type="InterPro" id="IPR000595">
    <property type="entry name" value="cNMP-bd_dom"/>
</dbReference>
<organism evidence="6 7">
    <name type="scientific">Sphingomonas hengshuiensis</name>
    <dbReference type="NCBI Taxonomy" id="1609977"/>
    <lineage>
        <taxon>Bacteria</taxon>
        <taxon>Pseudomonadati</taxon>
        <taxon>Pseudomonadota</taxon>
        <taxon>Alphaproteobacteria</taxon>
        <taxon>Sphingomonadales</taxon>
        <taxon>Sphingomonadaceae</taxon>
        <taxon>Sphingomonas</taxon>
    </lineage>
</organism>
<name>A0A2W4ZIF4_9SPHN</name>
<dbReference type="InterPro" id="IPR018335">
    <property type="entry name" value="Tscrpt_reg_HTH_Crp-type_CS"/>
</dbReference>
<evidence type="ECO:0000256" key="2">
    <source>
        <dbReference type="ARBA" id="ARBA00023125"/>
    </source>
</evidence>
<dbReference type="GO" id="GO:0003700">
    <property type="term" value="F:DNA-binding transcription factor activity"/>
    <property type="evidence" value="ECO:0007669"/>
    <property type="project" value="InterPro"/>
</dbReference>
<dbReference type="InterPro" id="IPR014710">
    <property type="entry name" value="RmlC-like_jellyroll"/>
</dbReference>
<proteinExistence type="predicted"/>
<dbReference type="GO" id="GO:0003677">
    <property type="term" value="F:DNA binding"/>
    <property type="evidence" value="ECO:0007669"/>
    <property type="project" value="UniProtKB-KW"/>
</dbReference>
<dbReference type="Proteomes" id="UP000248614">
    <property type="component" value="Unassembled WGS sequence"/>
</dbReference>
<dbReference type="Pfam" id="PF13545">
    <property type="entry name" value="HTH_Crp_2"/>
    <property type="match status" value="1"/>
</dbReference>
<evidence type="ECO:0000256" key="3">
    <source>
        <dbReference type="ARBA" id="ARBA00023163"/>
    </source>
</evidence>
<dbReference type="PANTHER" id="PTHR24567">
    <property type="entry name" value="CRP FAMILY TRANSCRIPTIONAL REGULATORY PROTEIN"/>
    <property type="match status" value="1"/>
</dbReference>
<evidence type="ECO:0000313" key="6">
    <source>
        <dbReference type="EMBL" id="PZO79789.1"/>
    </source>
</evidence>
<dbReference type="Gene3D" id="1.10.10.10">
    <property type="entry name" value="Winged helix-like DNA-binding domain superfamily/Winged helix DNA-binding domain"/>
    <property type="match status" value="1"/>
</dbReference>
<dbReference type="InterPro" id="IPR050397">
    <property type="entry name" value="Env_Response_Regulators"/>
</dbReference>
<evidence type="ECO:0000256" key="1">
    <source>
        <dbReference type="ARBA" id="ARBA00023015"/>
    </source>
</evidence>
<dbReference type="SUPFAM" id="SSF46785">
    <property type="entry name" value="Winged helix' DNA-binding domain"/>
    <property type="match status" value="1"/>
</dbReference>
<dbReference type="PRINTS" id="PR00034">
    <property type="entry name" value="HTHCRP"/>
</dbReference>
<evidence type="ECO:0000313" key="7">
    <source>
        <dbReference type="Proteomes" id="UP000248614"/>
    </source>
</evidence>
<sequence>MPSEPPARCSVCAARGVALCAGLGADALTALHRIGRRRVLPAGQALGWAGDPATICANLVSGVLKVARTEADGRVQIVGLLYPGDFVGQLFIDRMADTIGALSDADLCVYPRGALEQTLGRHPAARRLLLRRTLATVSESRRWMPMLARARAEARVAALLIDMARRCDADAEGRFALPLSRGAMAEALGLAIETVSRCMTAFQAQGLIALTGLRGVRLLDPARLAAVAG</sequence>
<dbReference type="Pfam" id="PF00027">
    <property type="entry name" value="cNMP_binding"/>
    <property type="match status" value="1"/>
</dbReference>
<dbReference type="PROSITE" id="PS51063">
    <property type="entry name" value="HTH_CRP_2"/>
    <property type="match status" value="1"/>
</dbReference>
<evidence type="ECO:0000259" key="4">
    <source>
        <dbReference type="PROSITE" id="PS50042"/>
    </source>
</evidence>